<feature type="domain" description="AMP-dependent synthetase/ligase" evidence="4">
    <location>
        <begin position="101"/>
        <end position="167"/>
    </location>
</feature>
<dbReference type="InterPro" id="IPR036322">
    <property type="entry name" value="WD40_repeat_dom_sf"/>
</dbReference>
<organism evidence="5 6">
    <name type="scientific">Coptis chinensis</name>
    <dbReference type="NCBI Taxonomy" id="261450"/>
    <lineage>
        <taxon>Eukaryota</taxon>
        <taxon>Viridiplantae</taxon>
        <taxon>Streptophyta</taxon>
        <taxon>Embryophyta</taxon>
        <taxon>Tracheophyta</taxon>
        <taxon>Spermatophyta</taxon>
        <taxon>Magnoliopsida</taxon>
        <taxon>Ranunculales</taxon>
        <taxon>Ranunculaceae</taxon>
        <taxon>Coptidoideae</taxon>
        <taxon>Coptis</taxon>
    </lineage>
</organism>
<dbReference type="Proteomes" id="UP000631114">
    <property type="component" value="Unassembled WGS sequence"/>
</dbReference>
<dbReference type="PROSITE" id="PS50082">
    <property type="entry name" value="WD_REPEATS_2"/>
    <property type="match status" value="1"/>
</dbReference>
<feature type="repeat" description="WD" evidence="2">
    <location>
        <begin position="24"/>
        <end position="57"/>
    </location>
</feature>
<gene>
    <name evidence="5" type="ORF">IFM89_005825</name>
</gene>
<dbReference type="EMBL" id="JADFTS010000009">
    <property type="protein sequence ID" value="KAF9587821.1"/>
    <property type="molecule type" value="Genomic_DNA"/>
</dbReference>
<dbReference type="InterPro" id="IPR001680">
    <property type="entry name" value="WD40_rpt"/>
</dbReference>
<name>A0A835GUJ4_9MAGN</name>
<dbReference type="Pfam" id="PF00501">
    <property type="entry name" value="AMP-binding"/>
    <property type="match status" value="1"/>
</dbReference>
<evidence type="ECO:0000313" key="5">
    <source>
        <dbReference type="EMBL" id="KAF9587821.1"/>
    </source>
</evidence>
<keyword evidence="6" id="KW-1185">Reference proteome</keyword>
<dbReference type="InterPro" id="IPR015943">
    <property type="entry name" value="WD40/YVTN_repeat-like_dom_sf"/>
</dbReference>
<dbReference type="Gene3D" id="2.130.10.10">
    <property type="entry name" value="YVTN repeat-like/Quinoprotein amine dehydrogenase"/>
    <property type="match status" value="1"/>
</dbReference>
<evidence type="ECO:0000259" key="4">
    <source>
        <dbReference type="Pfam" id="PF00501"/>
    </source>
</evidence>
<keyword evidence="2" id="KW-0853">WD repeat</keyword>
<comment type="caution">
    <text evidence="5">The sequence shown here is derived from an EMBL/GenBank/DDBJ whole genome shotgun (WGS) entry which is preliminary data.</text>
</comment>
<dbReference type="InterPro" id="IPR000873">
    <property type="entry name" value="AMP-dep_synth/lig_dom"/>
</dbReference>
<evidence type="ECO:0000313" key="6">
    <source>
        <dbReference type="Proteomes" id="UP000631114"/>
    </source>
</evidence>
<protein>
    <recommendedName>
        <fullName evidence="4">AMP-dependent synthetase/ligase domain-containing protein</fullName>
    </recommendedName>
</protein>
<dbReference type="PANTHER" id="PTHR19923">
    <property type="entry name" value="WD40 REPEAT PROTEINPRL1/PRL2-RELATED"/>
    <property type="match status" value="1"/>
</dbReference>
<dbReference type="Gene3D" id="2.30.38.10">
    <property type="entry name" value="Luciferase, Domain 3"/>
    <property type="match status" value="1"/>
</dbReference>
<dbReference type="SUPFAM" id="SSF56801">
    <property type="entry name" value="Acetyl-CoA synthetase-like"/>
    <property type="match status" value="1"/>
</dbReference>
<dbReference type="AlphaFoldDB" id="A0A835GUJ4"/>
<dbReference type="InterPro" id="IPR045241">
    <property type="entry name" value="Prp46/PLRG1-like"/>
</dbReference>
<comment type="similarity">
    <text evidence="1">Belongs to the WD repeat PRL1/PRL2 family.</text>
</comment>
<accession>A0A835GUJ4</accession>
<dbReference type="GO" id="GO:0000398">
    <property type="term" value="P:mRNA splicing, via spliceosome"/>
    <property type="evidence" value="ECO:0007669"/>
    <property type="project" value="InterPro"/>
</dbReference>
<proteinExistence type="inferred from homology"/>
<dbReference type="OrthoDB" id="10256122at2759"/>
<dbReference type="GO" id="GO:0000974">
    <property type="term" value="C:Prp19 complex"/>
    <property type="evidence" value="ECO:0007669"/>
    <property type="project" value="TreeGrafter"/>
</dbReference>
<feature type="region of interest" description="Disordered" evidence="3">
    <location>
        <begin position="171"/>
        <end position="199"/>
    </location>
</feature>
<dbReference type="Pfam" id="PF00400">
    <property type="entry name" value="WD40"/>
    <property type="match status" value="2"/>
</dbReference>
<dbReference type="SUPFAM" id="SSF50978">
    <property type="entry name" value="WD40 repeat-like"/>
    <property type="match status" value="1"/>
</dbReference>
<sequence length="199" mass="21923">MERLPEESSPAPSSSSLWKNYRVISAHHGPVRPIAIDPNNSWFCTSFTDRTIKIWDLGIGVLKHTLTGHIGQVRVLVVSPHHTYMFSVGNDKQVKVLGFRAKQVKGYGMTEAAGVSWPLGSDKTKKYRSVGNFSHNMEAMIVDHITNEALPPGKKGELWLRGPIIMKAVPSPVPANEDASIPVSEDENTSLEEPTTDPQ</sequence>
<dbReference type="PANTHER" id="PTHR19923:SF0">
    <property type="entry name" value="PLEIOTROPIC REGULATOR 1"/>
    <property type="match status" value="1"/>
</dbReference>
<dbReference type="GO" id="GO:0071013">
    <property type="term" value="C:catalytic step 2 spliceosome"/>
    <property type="evidence" value="ECO:0007669"/>
    <property type="project" value="TreeGrafter"/>
</dbReference>
<evidence type="ECO:0000256" key="1">
    <source>
        <dbReference type="ARBA" id="ARBA00025726"/>
    </source>
</evidence>
<evidence type="ECO:0000256" key="3">
    <source>
        <dbReference type="SAM" id="MobiDB-lite"/>
    </source>
</evidence>
<dbReference type="SMART" id="SM00320">
    <property type="entry name" value="WD40"/>
    <property type="match status" value="2"/>
</dbReference>
<dbReference type="PROSITE" id="PS50294">
    <property type="entry name" value="WD_REPEATS_REGION"/>
    <property type="match status" value="1"/>
</dbReference>
<dbReference type="GO" id="GO:0071011">
    <property type="term" value="C:precatalytic spliceosome"/>
    <property type="evidence" value="ECO:0007669"/>
    <property type="project" value="TreeGrafter"/>
</dbReference>
<evidence type="ECO:0000256" key="2">
    <source>
        <dbReference type="PROSITE-ProRule" id="PRU00221"/>
    </source>
</evidence>
<reference evidence="5 6" key="1">
    <citation type="submission" date="2020-10" db="EMBL/GenBank/DDBJ databases">
        <title>The Coptis chinensis genome and diversification of protoberbering-type alkaloids.</title>
        <authorList>
            <person name="Wang B."/>
            <person name="Shu S."/>
            <person name="Song C."/>
            <person name="Liu Y."/>
        </authorList>
    </citation>
    <scope>NUCLEOTIDE SEQUENCE [LARGE SCALE GENOMIC DNA]</scope>
    <source>
        <strain evidence="5">HL-2020</strain>
        <tissue evidence="5">Leaf</tissue>
    </source>
</reference>